<dbReference type="Gene3D" id="3.80.10.10">
    <property type="entry name" value="Ribonuclease Inhibitor"/>
    <property type="match status" value="2"/>
</dbReference>
<protein>
    <recommendedName>
        <fullName evidence="1">Dockerin domain-containing protein</fullName>
    </recommendedName>
</protein>
<dbReference type="Gene3D" id="1.10.1330.10">
    <property type="entry name" value="Dockerin domain"/>
    <property type="match status" value="1"/>
</dbReference>
<dbReference type="InterPro" id="IPR036439">
    <property type="entry name" value="Dockerin_dom_sf"/>
</dbReference>
<evidence type="ECO:0000313" key="3">
    <source>
        <dbReference type="Proteomes" id="UP000019365"/>
    </source>
</evidence>
<dbReference type="InterPro" id="IPR016134">
    <property type="entry name" value="Dockerin_dom"/>
</dbReference>
<dbReference type="eggNOG" id="COG5492">
    <property type="taxonomic scope" value="Bacteria"/>
</dbReference>
<dbReference type="Pfam" id="PF00404">
    <property type="entry name" value="Dockerin_1"/>
    <property type="match status" value="1"/>
</dbReference>
<proteinExistence type="predicted"/>
<reference evidence="2 3" key="1">
    <citation type="journal article" date="2014" name="PLoS ONE">
        <title>Rumen cellulosomics: divergent fiber-degrading strategies revealed by comparative genome-wide analysis of six ruminococcal strains.</title>
        <authorList>
            <person name="Dassa B."/>
            <person name="Borovok I."/>
            <person name="Ruimy-Israeli V."/>
            <person name="Lamed R."/>
            <person name="Flint H.J."/>
            <person name="Duncan S.H."/>
            <person name="Henrissat B."/>
            <person name="Coutinho P."/>
            <person name="Morrison M."/>
            <person name="Mosoni P."/>
            <person name="Yeoman C.J."/>
            <person name="White B.A."/>
            <person name="Bayer E.A."/>
        </authorList>
    </citation>
    <scope>NUCLEOTIDE SEQUENCE [LARGE SCALE GENOMIC DNA]</scope>
    <source>
        <strain evidence="2 3">007c</strain>
    </source>
</reference>
<dbReference type="AlphaFoldDB" id="W7UGG9"/>
<dbReference type="RefSeq" id="WP_019678006.1">
    <property type="nucleotide sequence ID" value="NZ_ATAX01000016.1"/>
</dbReference>
<dbReference type="EMBL" id="ATAX01000016">
    <property type="protein sequence ID" value="EWM54261.1"/>
    <property type="molecule type" value="Genomic_DNA"/>
</dbReference>
<accession>W7UGG9</accession>
<gene>
    <name evidence="2" type="ORF">RF007C_11665</name>
</gene>
<dbReference type="PANTHER" id="PTHR45661">
    <property type="entry name" value="SURFACE ANTIGEN"/>
    <property type="match status" value="1"/>
</dbReference>
<comment type="caution">
    <text evidence="2">The sequence shown here is derived from an EMBL/GenBank/DDBJ whole genome shotgun (WGS) entry which is preliminary data.</text>
</comment>
<dbReference type="SUPFAM" id="SSF52058">
    <property type="entry name" value="L domain-like"/>
    <property type="match status" value="1"/>
</dbReference>
<organism evidence="2 3">
    <name type="scientific">Ruminococcus flavefaciens 007c</name>
    <dbReference type="NCBI Taxonomy" id="1341157"/>
    <lineage>
        <taxon>Bacteria</taxon>
        <taxon>Bacillati</taxon>
        <taxon>Bacillota</taxon>
        <taxon>Clostridia</taxon>
        <taxon>Eubacteriales</taxon>
        <taxon>Oscillospiraceae</taxon>
        <taxon>Ruminococcus</taxon>
    </lineage>
</organism>
<evidence type="ECO:0000259" key="1">
    <source>
        <dbReference type="PROSITE" id="PS51766"/>
    </source>
</evidence>
<dbReference type="CDD" id="cd14256">
    <property type="entry name" value="Dockerin_I"/>
    <property type="match status" value="1"/>
</dbReference>
<dbReference type="InterPro" id="IPR002105">
    <property type="entry name" value="Dockerin_1_rpt"/>
</dbReference>
<name>W7UGG9_RUMFL</name>
<keyword evidence="3" id="KW-1185">Reference proteome</keyword>
<dbReference type="GO" id="GO:0004553">
    <property type="term" value="F:hydrolase activity, hydrolyzing O-glycosyl compounds"/>
    <property type="evidence" value="ECO:0007669"/>
    <property type="project" value="InterPro"/>
</dbReference>
<sequence length="384" mass="42160">MKNKVKALKATALLAVATLTTGISVSIQRGVFVSAPLAAYAADNDSYTEGKSGPLTYRKYSDHVEISNCEMSATSVEIPESIEGLPVTVIGIYAFQISSIKSVTIPNSVKEIGHYAFNNCSGLKSVTIPDSVEKVGIRAFENCTSLETVEFPDHIIEWNSKVFEGTPWIASQREKSPLVIVNGALLDGDKCKGDVKLTSDIKYIASGAFQRNMDITSVVVPSSVTKLCDNVFFYCLNLTSVELNGATLIDSMAFCGCNKLTDLKLSGKLTSIDERAFSDVTSNATITFYGSKETWEKVDKPSDDPFLRNAKMIFDENHTDPDEEIAGDLNMDGEFNVADLLLFQKWLLGDKNAELKNWKAADYTKDEVLDVFDLVIMRKAIIDK</sequence>
<dbReference type="OrthoDB" id="1815573at2"/>
<dbReference type="PROSITE" id="PS51766">
    <property type="entry name" value="DOCKERIN"/>
    <property type="match status" value="1"/>
</dbReference>
<feature type="domain" description="Dockerin" evidence="1">
    <location>
        <begin position="322"/>
        <end position="384"/>
    </location>
</feature>
<dbReference type="InterPro" id="IPR032675">
    <property type="entry name" value="LRR_dom_sf"/>
</dbReference>
<dbReference type="InterPro" id="IPR053139">
    <property type="entry name" value="Surface_bspA-like"/>
</dbReference>
<dbReference type="GO" id="GO:0000272">
    <property type="term" value="P:polysaccharide catabolic process"/>
    <property type="evidence" value="ECO:0007669"/>
    <property type="project" value="InterPro"/>
</dbReference>
<dbReference type="PANTHER" id="PTHR45661:SF3">
    <property type="entry name" value="IG-LIKE DOMAIN-CONTAINING PROTEIN"/>
    <property type="match status" value="1"/>
</dbReference>
<dbReference type="SUPFAM" id="SSF63446">
    <property type="entry name" value="Type I dockerin domain"/>
    <property type="match status" value="1"/>
</dbReference>
<dbReference type="Proteomes" id="UP000019365">
    <property type="component" value="Unassembled WGS sequence"/>
</dbReference>
<dbReference type="InterPro" id="IPR026906">
    <property type="entry name" value="LRR_5"/>
</dbReference>
<evidence type="ECO:0000313" key="2">
    <source>
        <dbReference type="EMBL" id="EWM54261.1"/>
    </source>
</evidence>
<dbReference type="PATRIC" id="fig|1341157.4.peg.924"/>
<dbReference type="Pfam" id="PF13306">
    <property type="entry name" value="LRR_5"/>
    <property type="match status" value="2"/>
</dbReference>